<dbReference type="SUPFAM" id="SSF53098">
    <property type="entry name" value="Ribonuclease H-like"/>
    <property type="match status" value="1"/>
</dbReference>
<name>A0A238J4G9_9RHOB</name>
<accession>A0A238J4G9</accession>
<gene>
    <name evidence="1" type="ORF">BOA8489_03379</name>
</gene>
<dbReference type="InterPro" id="IPR012337">
    <property type="entry name" value="RNaseH-like_sf"/>
</dbReference>
<organism evidence="1 2">
    <name type="scientific">Boseongicola aestuarii</name>
    <dbReference type="NCBI Taxonomy" id="1470561"/>
    <lineage>
        <taxon>Bacteria</taxon>
        <taxon>Pseudomonadati</taxon>
        <taxon>Pseudomonadota</taxon>
        <taxon>Alphaproteobacteria</taxon>
        <taxon>Rhodobacterales</taxon>
        <taxon>Paracoccaceae</taxon>
        <taxon>Boseongicola</taxon>
    </lineage>
</organism>
<proteinExistence type="predicted"/>
<dbReference type="OrthoDB" id="9803913at2"/>
<reference evidence="1 2" key="1">
    <citation type="submission" date="2017-05" db="EMBL/GenBank/DDBJ databases">
        <authorList>
            <person name="Song R."/>
            <person name="Chenine A.L."/>
            <person name="Ruprecht R.M."/>
        </authorList>
    </citation>
    <scope>NUCLEOTIDE SEQUENCE [LARGE SCALE GENOMIC DNA]</scope>
    <source>
        <strain evidence="1 2">CECT 8489</strain>
    </source>
</reference>
<keyword evidence="2" id="KW-1185">Reference proteome</keyword>
<dbReference type="AlphaFoldDB" id="A0A238J4G9"/>
<evidence type="ECO:0000313" key="2">
    <source>
        <dbReference type="Proteomes" id="UP000201838"/>
    </source>
</evidence>
<sequence>MMNFVVIDVETANPDYASICSIGAVRYRDGLPSDEFYTLANPQSPFWNTFIHGISADDVVLPP</sequence>
<protein>
    <submittedName>
        <fullName evidence="1">DNA polymerase III subunit epsilon</fullName>
    </submittedName>
</protein>
<dbReference type="GO" id="GO:0003676">
    <property type="term" value="F:nucleic acid binding"/>
    <property type="evidence" value="ECO:0007669"/>
    <property type="project" value="InterPro"/>
</dbReference>
<dbReference type="EMBL" id="FXXQ01000013">
    <property type="protein sequence ID" value="SMX25243.1"/>
    <property type="molecule type" value="Genomic_DNA"/>
</dbReference>
<evidence type="ECO:0000313" key="1">
    <source>
        <dbReference type="EMBL" id="SMX25243.1"/>
    </source>
</evidence>
<dbReference type="Gene3D" id="3.30.420.10">
    <property type="entry name" value="Ribonuclease H-like superfamily/Ribonuclease H"/>
    <property type="match status" value="1"/>
</dbReference>
<dbReference type="Proteomes" id="UP000201838">
    <property type="component" value="Unassembled WGS sequence"/>
</dbReference>
<dbReference type="InterPro" id="IPR036397">
    <property type="entry name" value="RNaseH_sf"/>
</dbReference>